<evidence type="ECO:0000313" key="1">
    <source>
        <dbReference type="EMBL" id="CAI9775123.1"/>
    </source>
</evidence>
<name>A0AAD2E3U3_9LAMI</name>
<accession>A0AAD2E3U3</accession>
<sequence>MLSWKPSKNSHDVKKSQSECYKTRPLLLNLSLKFATDIDSASSADHEASIREFVEDVRTYRVIFLDSKQQLLKFAQDFVTKHFEATRQQIKQFRSVELLAILRKPTILYQLLQL</sequence>
<proteinExistence type="predicted"/>
<dbReference type="EMBL" id="OU503048">
    <property type="protein sequence ID" value="CAI9775123.1"/>
    <property type="molecule type" value="Genomic_DNA"/>
</dbReference>
<dbReference type="Proteomes" id="UP000834106">
    <property type="component" value="Chromosome 13"/>
</dbReference>
<dbReference type="AlphaFoldDB" id="A0AAD2E3U3"/>
<gene>
    <name evidence="1" type="ORF">FPE_LOCUS22553</name>
</gene>
<keyword evidence="2" id="KW-1185">Reference proteome</keyword>
<organism evidence="1 2">
    <name type="scientific">Fraxinus pennsylvanica</name>
    <dbReference type="NCBI Taxonomy" id="56036"/>
    <lineage>
        <taxon>Eukaryota</taxon>
        <taxon>Viridiplantae</taxon>
        <taxon>Streptophyta</taxon>
        <taxon>Embryophyta</taxon>
        <taxon>Tracheophyta</taxon>
        <taxon>Spermatophyta</taxon>
        <taxon>Magnoliopsida</taxon>
        <taxon>eudicotyledons</taxon>
        <taxon>Gunneridae</taxon>
        <taxon>Pentapetalae</taxon>
        <taxon>asterids</taxon>
        <taxon>lamiids</taxon>
        <taxon>Lamiales</taxon>
        <taxon>Oleaceae</taxon>
        <taxon>Oleeae</taxon>
        <taxon>Fraxinus</taxon>
    </lineage>
</organism>
<protein>
    <submittedName>
        <fullName evidence="1">Uncharacterized protein</fullName>
    </submittedName>
</protein>
<reference evidence="1" key="1">
    <citation type="submission" date="2023-05" db="EMBL/GenBank/DDBJ databases">
        <authorList>
            <person name="Huff M."/>
        </authorList>
    </citation>
    <scope>NUCLEOTIDE SEQUENCE</scope>
</reference>
<evidence type="ECO:0000313" key="2">
    <source>
        <dbReference type="Proteomes" id="UP000834106"/>
    </source>
</evidence>